<gene>
    <name evidence="1" type="ORF">CBP76_07130</name>
</gene>
<dbReference type="AlphaFoldDB" id="A0A2N7ATZ5"/>
<proteinExistence type="predicted"/>
<sequence>MIRSAAIQIGNLIKIMNIGFDDSNLFINKNIPEKNLQNKMFPIIQINTLPTNSHDYASNKKNFETVSCQVNVLVKTNREVEKYHNLIESNLSTHQFECFFDTQEFDENYEVQRLILRFNKTQNIKEIF</sequence>
<dbReference type="OrthoDB" id="2296645at2"/>
<evidence type="ECO:0000313" key="2">
    <source>
        <dbReference type="Proteomes" id="UP000235649"/>
    </source>
</evidence>
<evidence type="ECO:0000313" key="1">
    <source>
        <dbReference type="EMBL" id="PMD70257.1"/>
    </source>
</evidence>
<keyword evidence="2" id="KW-1185">Reference proteome</keyword>
<protein>
    <recommendedName>
        <fullName evidence="3">DUF806 domain-containing protein</fullName>
    </recommendedName>
</protein>
<comment type="caution">
    <text evidence="1">The sequence shown here is derived from an EMBL/GenBank/DDBJ whole genome shotgun (WGS) entry which is preliminary data.</text>
</comment>
<dbReference type="Proteomes" id="UP000235649">
    <property type="component" value="Unassembled WGS sequence"/>
</dbReference>
<accession>A0A2N7ATZ5</accession>
<reference evidence="1 2" key="1">
    <citation type="submission" date="2017-05" db="EMBL/GenBank/DDBJ databases">
        <title>Lactobacillus nurukis nov., sp. nov., isolated from nuruk.</title>
        <authorList>
            <person name="Kim S.-J."/>
        </authorList>
    </citation>
    <scope>NUCLEOTIDE SEQUENCE [LARGE SCALE GENOMIC DNA]</scope>
    <source>
        <strain evidence="1 2">SYF10-1a</strain>
    </source>
</reference>
<organism evidence="1 2">
    <name type="scientific">Companilactobacillus nuruki</name>
    <dbReference type="NCBI Taxonomy" id="1993540"/>
    <lineage>
        <taxon>Bacteria</taxon>
        <taxon>Bacillati</taxon>
        <taxon>Bacillota</taxon>
        <taxon>Bacilli</taxon>
        <taxon>Lactobacillales</taxon>
        <taxon>Lactobacillaceae</taxon>
        <taxon>Companilactobacillus</taxon>
    </lineage>
</organism>
<dbReference type="EMBL" id="NIPR01000022">
    <property type="protein sequence ID" value="PMD70257.1"/>
    <property type="molecule type" value="Genomic_DNA"/>
</dbReference>
<dbReference type="RefSeq" id="WP_102196245.1">
    <property type="nucleotide sequence ID" value="NZ_NIPR01000022.1"/>
</dbReference>
<evidence type="ECO:0008006" key="3">
    <source>
        <dbReference type="Google" id="ProtNLM"/>
    </source>
</evidence>
<name>A0A2N7ATZ5_9LACO</name>